<keyword evidence="2" id="KW-1185">Reference proteome</keyword>
<evidence type="ECO:0000313" key="1">
    <source>
        <dbReference type="EMBL" id="KAL3077737.1"/>
    </source>
</evidence>
<dbReference type="AlphaFoldDB" id="A0ABD2IC12"/>
<accession>A0ABD2IC12</accession>
<dbReference type="EMBL" id="JBICBT010001223">
    <property type="protein sequence ID" value="KAL3077737.1"/>
    <property type="molecule type" value="Genomic_DNA"/>
</dbReference>
<proteinExistence type="predicted"/>
<reference evidence="1 2" key="1">
    <citation type="submission" date="2024-10" db="EMBL/GenBank/DDBJ databases">
        <authorList>
            <person name="Kim D."/>
        </authorList>
    </citation>
    <scope>NUCLEOTIDE SEQUENCE [LARGE SCALE GENOMIC DNA]</scope>
    <source>
        <strain evidence="1">BH-2024</strain>
    </source>
</reference>
<dbReference type="Gene3D" id="1.20.58.760">
    <property type="entry name" value="Peptidase M41"/>
    <property type="match status" value="1"/>
</dbReference>
<comment type="caution">
    <text evidence="1">The sequence shown here is derived from an EMBL/GenBank/DDBJ whole genome shotgun (WGS) entry which is preliminary data.</text>
</comment>
<sequence>MPRAKGMKKWCQKRSAFMAGRAIELLLIGESHGDEGDVEEATVNARELLRKSRWKAPRGNKKALDRAIKKIIDESTEEAKVFLQENWTCFEKFAIVLHERKTINADEAEEILGYYL</sequence>
<dbReference type="SUPFAM" id="SSF140990">
    <property type="entry name" value="FtsH protease domain-like"/>
    <property type="match status" value="1"/>
</dbReference>
<evidence type="ECO:0000313" key="2">
    <source>
        <dbReference type="Proteomes" id="UP001620626"/>
    </source>
</evidence>
<name>A0ABD2IC12_9BILA</name>
<organism evidence="1 2">
    <name type="scientific">Heterodera trifolii</name>
    <dbReference type="NCBI Taxonomy" id="157864"/>
    <lineage>
        <taxon>Eukaryota</taxon>
        <taxon>Metazoa</taxon>
        <taxon>Ecdysozoa</taxon>
        <taxon>Nematoda</taxon>
        <taxon>Chromadorea</taxon>
        <taxon>Rhabditida</taxon>
        <taxon>Tylenchina</taxon>
        <taxon>Tylenchomorpha</taxon>
        <taxon>Tylenchoidea</taxon>
        <taxon>Heteroderidae</taxon>
        <taxon>Heteroderinae</taxon>
        <taxon>Heterodera</taxon>
    </lineage>
</organism>
<dbReference type="InterPro" id="IPR037219">
    <property type="entry name" value="Peptidase_M41-like"/>
</dbReference>
<protein>
    <submittedName>
        <fullName evidence="1">Uncharacterized protein</fullName>
    </submittedName>
</protein>
<gene>
    <name evidence="1" type="ORF">niasHT_035529</name>
</gene>
<dbReference type="Proteomes" id="UP001620626">
    <property type="component" value="Unassembled WGS sequence"/>
</dbReference>